<protein>
    <submittedName>
        <fullName evidence="2">Ground-like domain-containing protein</fullName>
    </submittedName>
</protein>
<name>A0AC35UBF9_9BILA</name>
<reference evidence="2" key="1">
    <citation type="submission" date="2016-11" db="UniProtKB">
        <authorList>
            <consortium name="WormBaseParasite"/>
        </authorList>
    </citation>
    <scope>IDENTIFICATION</scope>
    <source>
        <strain evidence="2">KR3021</strain>
    </source>
</reference>
<dbReference type="WBParaSite" id="RSKR_0000981500.1">
    <property type="protein sequence ID" value="RSKR_0000981500.1"/>
    <property type="gene ID" value="RSKR_0000981500"/>
</dbReference>
<organism evidence="1 2">
    <name type="scientific">Rhabditophanes sp. KR3021</name>
    <dbReference type="NCBI Taxonomy" id="114890"/>
    <lineage>
        <taxon>Eukaryota</taxon>
        <taxon>Metazoa</taxon>
        <taxon>Ecdysozoa</taxon>
        <taxon>Nematoda</taxon>
        <taxon>Chromadorea</taxon>
        <taxon>Rhabditida</taxon>
        <taxon>Tylenchina</taxon>
        <taxon>Panagrolaimomorpha</taxon>
        <taxon>Strongyloidoidea</taxon>
        <taxon>Alloionematidae</taxon>
        <taxon>Rhabditophanes</taxon>
    </lineage>
</organism>
<dbReference type="Proteomes" id="UP000095286">
    <property type="component" value="Unplaced"/>
</dbReference>
<accession>A0AC35UBF9</accession>
<proteinExistence type="predicted"/>
<evidence type="ECO:0000313" key="2">
    <source>
        <dbReference type="WBParaSite" id="RSKR_0000981500.1"/>
    </source>
</evidence>
<sequence length="150" mass="17001">MTKFGDEDKETYDGTEYPFISKSGHLFEFKTDFDANKADLDIKNSAFSDVSTASKVSKAASFVTENDILTTEEPLSSYERCNSEILKDIMLRSMRSSLTRSKELISVITKKQLKESVSVICSHSPFSYTIISSTLFCEVWTKTLICFAYY</sequence>
<evidence type="ECO:0000313" key="1">
    <source>
        <dbReference type="Proteomes" id="UP000095286"/>
    </source>
</evidence>